<evidence type="ECO:0000313" key="2">
    <source>
        <dbReference type="Proteomes" id="UP000029120"/>
    </source>
</evidence>
<dbReference type="Proteomes" id="UP000029120">
    <property type="component" value="Chromosome 3"/>
</dbReference>
<dbReference type="EMBL" id="CM002871">
    <property type="protein sequence ID" value="KFK40131.1"/>
    <property type="molecule type" value="Genomic_DNA"/>
</dbReference>
<protein>
    <submittedName>
        <fullName evidence="1">Uncharacterized protein</fullName>
    </submittedName>
</protein>
<keyword evidence="2" id="KW-1185">Reference proteome</keyword>
<name>A0A087HDC9_ARAAL</name>
<dbReference type="Gramene" id="KFK40131">
    <property type="protein sequence ID" value="KFK40131"/>
    <property type="gene ID" value="AALP_AA3G334700"/>
</dbReference>
<proteinExistence type="predicted"/>
<dbReference type="OrthoDB" id="10592459at2759"/>
<sequence length="57" mass="7093">MDSNYKQLDKRVEALERRLQQRVEIRRKKLSGVSYEEMDQKKQSELVQRMKTEYRIF</sequence>
<dbReference type="AlphaFoldDB" id="A0A087HDC9"/>
<accession>A0A087HDC9</accession>
<gene>
    <name evidence="1" type="ordered locus">AALP_Aa3g334700</name>
</gene>
<organism evidence="1 2">
    <name type="scientific">Arabis alpina</name>
    <name type="common">Alpine rock-cress</name>
    <dbReference type="NCBI Taxonomy" id="50452"/>
    <lineage>
        <taxon>Eukaryota</taxon>
        <taxon>Viridiplantae</taxon>
        <taxon>Streptophyta</taxon>
        <taxon>Embryophyta</taxon>
        <taxon>Tracheophyta</taxon>
        <taxon>Spermatophyta</taxon>
        <taxon>Magnoliopsida</taxon>
        <taxon>eudicotyledons</taxon>
        <taxon>Gunneridae</taxon>
        <taxon>Pentapetalae</taxon>
        <taxon>rosids</taxon>
        <taxon>malvids</taxon>
        <taxon>Brassicales</taxon>
        <taxon>Brassicaceae</taxon>
        <taxon>Arabideae</taxon>
        <taxon>Arabis</taxon>
    </lineage>
</organism>
<evidence type="ECO:0000313" key="1">
    <source>
        <dbReference type="EMBL" id="KFK40131.1"/>
    </source>
</evidence>
<reference evidence="2" key="1">
    <citation type="journal article" date="2015" name="Nat. Plants">
        <title>Genome expansion of Arabis alpina linked with retrotransposition and reduced symmetric DNA methylation.</title>
        <authorList>
            <person name="Willing E.M."/>
            <person name="Rawat V."/>
            <person name="Mandakova T."/>
            <person name="Maumus F."/>
            <person name="James G.V."/>
            <person name="Nordstroem K.J."/>
            <person name="Becker C."/>
            <person name="Warthmann N."/>
            <person name="Chica C."/>
            <person name="Szarzynska B."/>
            <person name="Zytnicki M."/>
            <person name="Albani M.C."/>
            <person name="Kiefer C."/>
            <person name="Bergonzi S."/>
            <person name="Castaings L."/>
            <person name="Mateos J.L."/>
            <person name="Berns M.C."/>
            <person name="Bujdoso N."/>
            <person name="Piofczyk T."/>
            <person name="de Lorenzo L."/>
            <person name="Barrero-Sicilia C."/>
            <person name="Mateos I."/>
            <person name="Piednoel M."/>
            <person name="Hagmann J."/>
            <person name="Chen-Min-Tao R."/>
            <person name="Iglesias-Fernandez R."/>
            <person name="Schuster S.C."/>
            <person name="Alonso-Blanco C."/>
            <person name="Roudier F."/>
            <person name="Carbonero P."/>
            <person name="Paz-Ares J."/>
            <person name="Davis S.J."/>
            <person name="Pecinka A."/>
            <person name="Quesneville H."/>
            <person name="Colot V."/>
            <person name="Lysak M.A."/>
            <person name="Weigel D."/>
            <person name="Coupland G."/>
            <person name="Schneeberger K."/>
        </authorList>
    </citation>
    <scope>NUCLEOTIDE SEQUENCE [LARGE SCALE GENOMIC DNA]</scope>
    <source>
        <strain evidence="2">cv. Pajares</strain>
    </source>
</reference>